<comment type="caution">
    <text evidence="1">The sequence shown here is derived from an EMBL/GenBank/DDBJ whole genome shotgun (WGS) entry which is preliminary data.</text>
</comment>
<evidence type="ECO:0000313" key="2">
    <source>
        <dbReference type="Proteomes" id="UP000077623"/>
    </source>
</evidence>
<sequence length="210" mass="24102">MSGTVIKIGAGIAGLTAVSTSSYFIRGYYNTERISHRISKRDLTLLSSKDSEEEWAKRWKEYIKANNPWKLTDYEQNKSNENKAPDNFKNKCLNSTGLAIEGQETFAAEFEKYCTKSFKVTDLLSSKEKGITILQEGDDVNLWNSAWEKYVKDNEGKNPLTIGNWPSVKRNTKQLPSDYKERCKIVKGMEVRNTRETNYISVKNWCTKAQ</sequence>
<gene>
    <name evidence="1" type="ORF">A6V39_05020</name>
</gene>
<organism evidence="1 2">
    <name type="scientific">Candidatus Mycoplasma haematobovis</name>
    <dbReference type="NCBI Taxonomy" id="432608"/>
    <lineage>
        <taxon>Bacteria</taxon>
        <taxon>Bacillati</taxon>
        <taxon>Mycoplasmatota</taxon>
        <taxon>Mollicutes</taxon>
        <taxon>Mycoplasmataceae</taxon>
        <taxon>Mycoplasma</taxon>
    </lineage>
</organism>
<protein>
    <submittedName>
        <fullName evidence="1">Uncharacterized protein</fullName>
    </submittedName>
</protein>
<dbReference type="EMBL" id="LWUJ01000014">
    <property type="protein sequence ID" value="OAL09789.1"/>
    <property type="molecule type" value="Genomic_DNA"/>
</dbReference>
<keyword evidence="2" id="KW-1185">Reference proteome</keyword>
<reference evidence="2" key="1">
    <citation type="submission" date="2016-04" db="EMBL/GenBank/DDBJ databases">
        <authorList>
            <person name="Quiroz-Castaneda R.E."/>
            <person name="Martinez-Ocampo F."/>
        </authorList>
    </citation>
    <scope>NUCLEOTIDE SEQUENCE [LARGE SCALE GENOMIC DNA]</scope>
    <source>
        <strain evidence="2">INIFAP01</strain>
    </source>
</reference>
<dbReference type="Proteomes" id="UP000077623">
    <property type="component" value="Unassembled WGS sequence"/>
</dbReference>
<dbReference type="STRING" id="432608.A6V39_05020"/>
<name>A0A1A9QDM0_9MOLU</name>
<proteinExistence type="predicted"/>
<evidence type="ECO:0000313" key="1">
    <source>
        <dbReference type="EMBL" id="OAL09789.1"/>
    </source>
</evidence>
<dbReference type="AlphaFoldDB" id="A0A1A9QDM0"/>
<dbReference type="RefSeq" id="WP_187150641.1">
    <property type="nucleotide sequence ID" value="NZ_LWUJ01000014.1"/>
</dbReference>
<accession>A0A1A9QDM0</accession>